<keyword evidence="5" id="KW-1185">Reference proteome</keyword>
<name>A0AA86UWN8_9EUKA</name>
<evidence type="ECO:0000313" key="5">
    <source>
        <dbReference type="Proteomes" id="UP001642409"/>
    </source>
</evidence>
<proteinExistence type="predicted"/>
<organism evidence="3">
    <name type="scientific">Hexamita inflata</name>
    <dbReference type="NCBI Taxonomy" id="28002"/>
    <lineage>
        <taxon>Eukaryota</taxon>
        <taxon>Metamonada</taxon>
        <taxon>Diplomonadida</taxon>
        <taxon>Hexamitidae</taxon>
        <taxon>Hexamitinae</taxon>
        <taxon>Hexamita</taxon>
    </lineage>
</organism>
<evidence type="ECO:0000256" key="1">
    <source>
        <dbReference type="SAM" id="Coils"/>
    </source>
</evidence>
<feature type="coiled-coil region" evidence="1">
    <location>
        <begin position="180"/>
        <end position="304"/>
    </location>
</feature>
<evidence type="ECO:0000313" key="3">
    <source>
        <dbReference type="EMBL" id="CAI9970974.1"/>
    </source>
</evidence>
<dbReference type="Proteomes" id="UP001642409">
    <property type="component" value="Unassembled WGS sequence"/>
</dbReference>
<feature type="region of interest" description="Disordered" evidence="2">
    <location>
        <begin position="406"/>
        <end position="430"/>
    </location>
</feature>
<gene>
    <name evidence="4" type="ORF">HINF_LOCUS35338</name>
    <name evidence="3" type="ORF">HINF_LOCUS58619</name>
</gene>
<accession>A0AA86UWN8</accession>
<evidence type="ECO:0000256" key="2">
    <source>
        <dbReference type="SAM" id="MobiDB-lite"/>
    </source>
</evidence>
<comment type="caution">
    <text evidence="3">The sequence shown here is derived from an EMBL/GenBank/DDBJ whole genome shotgun (WGS) entry which is preliminary data.</text>
</comment>
<keyword evidence="1" id="KW-0175">Coiled coil</keyword>
<dbReference type="AlphaFoldDB" id="A0AA86UWN8"/>
<evidence type="ECO:0000313" key="4">
    <source>
        <dbReference type="EMBL" id="CAL6034198.1"/>
    </source>
</evidence>
<protein>
    <submittedName>
        <fullName evidence="3">Uncharacterized protein</fullName>
    </submittedName>
</protein>
<dbReference type="EMBL" id="CAXDID020000127">
    <property type="protein sequence ID" value="CAL6034198.1"/>
    <property type="molecule type" value="Genomic_DNA"/>
</dbReference>
<reference evidence="3" key="1">
    <citation type="submission" date="2023-06" db="EMBL/GenBank/DDBJ databases">
        <authorList>
            <person name="Kurt Z."/>
        </authorList>
    </citation>
    <scope>NUCLEOTIDE SEQUENCE</scope>
</reference>
<reference evidence="4 5" key="2">
    <citation type="submission" date="2024-07" db="EMBL/GenBank/DDBJ databases">
        <authorList>
            <person name="Akdeniz Z."/>
        </authorList>
    </citation>
    <scope>NUCLEOTIDE SEQUENCE [LARGE SCALE GENOMIC DNA]</scope>
</reference>
<sequence length="430" mass="51567">MTAPSLMQFAQMLAGVEQYELEPINIPELTRIYRDADIVKIYADGYTEYQNQLKQQIQQEFVKIEQNGLSQGQYQFIGDSSLKQYVKSVETPTIKFVDPAQRLRRQIQAEIKQIQEDHIIQSAPAKKQRETDELKESKHKWLEIQNEKMKKAALNKNNQPVAEKKERVIPDWHKDQLQSKEEMEKAKQIHLNKMKQQIEKTLVHKETLESQVQAVEYQEKQFEIQTSYDRAKEHLEKQNERLNQTRKKLEARDFTQMEREKDKQIKEKLLKAEKRLTEYNQQQHEKLLQKAQQLEEKVKKCKDNRNQPRQPNTIQRNTEIKYEPLYTTTVKQEDQPSPDVQRIRTLTQKQNVIQCYIQNKKEELVKITNERRIKLQKEAEDQKLQSKKFKLLQEIREIKEKLQGTKKDANKYKDLEEELTQKEEELQKLR</sequence>
<dbReference type="EMBL" id="CATOUU010001084">
    <property type="protein sequence ID" value="CAI9970974.1"/>
    <property type="molecule type" value="Genomic_DNA"/>
</dbReference>